<feature type="region of interest" description="Disordered" evidence="1">
    <location>
        <begin position="168"/>
        <end position="195"/>
    </location>
</feature>
<dbReference type="EMBL" id="DS027694">
    <property type="protein sequence ID" value="EAW20379.1"/>
    <property type="molecule type" value="Genomic_DNA"/>
</dbReference>
<evidence type="ECO:0000256" key="2">
    <source>
        <dbReference type="SAM" id="Phobius"/>
    </source>
</evidence>
<feature type="region of interest" description="Disordered" evidence="1">
    <location>
        <begin position="229"/>
        <end position="285"/>
    </location>
</feature>
<keyword evidence="4" id="KW-1185">Reference proteome</keyword>
<dbReference type="VEuPathDB" id="FungiDB:NFIA_100160"/>
<feature type="compositionally biased region" description="Basic and acidic residues" evidence="1">
    <location>
        <begin position="273"/>
        <end position="285"/>
    </location>
</feature>
<dbReference type="GeneID" id="4588736"/>
<gene>
    <name evidence="3" type="ORF">NFIA_100160</name>
</gene>
<name>A1DBY9_NEOFI</name>
<reference evidence="4" key="1">
    <citation type="journal article" date="2008" name="PLoS Genet.">
        <title>Genomic islands in the pathogenic filamentous fungus Aspergillus fumigatus.</title>
        <authorList>
            <person name="Fedorova N.D."/>
            <person name="Khaldi N."/>
            <person name="Joardar V.S."/>
            <person name="Maiti R."/>
            <person name="Amedeo P."/>
            <person name="Anderson M.J."/>
            <person name="Crabtree J."/>
            <person name="Silva J.C."/>
            <person name="Badger J.H."/>
            <person name="Albarraq A."/>
            <person name="Angiuoli S."/>
            <person name="Bussey H."/>
            <person name="Bowyer P."/>
            <person name="Cotty P.J."/>
            <person name="Dyer P.S."/>
            <person name="Egan A."/>
            <person name="Galens K."/>
            <person name="Fraser-Liggett C.M."/>
            <person name="Haas B.J."/>
            <person name="Inman J.M."/>
            <person name="Kent R."/>
            <person name="Lemieux S."/>
            <person name="Malavazi I."/>
            <person name="Orvis J."/>
            <person name="Roemer T."/>
            <person name="Ronning C.M."/>
            <person name="Sundaram J.P."/>
            <person name="Sutton G."/>
            <person name="Turner G."/>
            <person name="Venter J.C."/>
            <person name="White O.R."/>
            <person name="Whitty B.R."/>
            <person name="Youngman P."/>
            <person name="Wolfe K.H."/>
            <person name="Goldman G.H."/>
            <person name="Wortman J.R."/>
            <person name="Jiang B."/>
            <person name="Denning D.W."/>
            <person name="Nierman W.C."/>
        </authorList>
    </citation>
    <scope>NUCLEOTIDE SEQUENCE [LARGE SCALE GENOMIC DNA]</scope>
    <source>
        <strain evidence="4">ATCC 1020 / DSM 3700 / CBS 544.65 / FGSC A1164 / JCM 1740 / NRRL 181 / WB 181</strain>
    </source>
</reference>
<keyword evidence="2" id="KW-1133">Transmembrane helix</keyword>
<dbReference type="KEGG" id="nfi:NFIA_100160"/>
<keyword evidence="2" id="KW-0812">Transmembrane</keyword>
<evidence type="ECO:0000256" key="1">
    <source>
        <dbReference type="SAM" id="MobiDB-lite"/>
    </source>
</evidence>
<dbReference type="Proteomes" id="UP000006702">
    <property type="component" value="Unassembled WGS sequence"/>
</dbReference>
<evidence type="ECO:0000313" key="3">
    <source>
        <dbReference type="EMBL" id="EAW20379.1"/>
    </source>
</evidence>
<evidence type="ECO:0000313" key="4">
    <source>
        <dbReference type="Proteomes" id="UP000006702"/>
    </source>
</evidence>
<dbReference type="eggNOG" id="ENOG502SRXD">
    <property type="taxonomic scope" value="Eukaryota"/>
</dbReference>
<dbReference type="RefSeq" id="XP_001262276.1">
    <property type="nucleotide sequence ID" value="XM_001262275.1"/>
</dbReference>
<keyword evidence="2" id="KW-0472">Membrane</keyword>
<dbReference type="AlphaFoldDB" id="A1DBY9"/>
<accession>A1DBY9</accession>
<protein>
    <submittedName>
        <fullName evidence="3">Uncharacterized protein</fullName>
    </submittedName>
</protein>
<dbReference type="OMA" id="PTDWSSC"/>
<dbReference type="OrthoDB" id="4770059at2759"/>
<feature type="transmembrane region" description="Helical" evidence="2">
    <location>
        <begin position="201"/>
        <end position="223"/>
    </location>
</feature>
<organism evidence="3 4">
    <name type="scientific">Neosartorya fischeri (strain ATCC 1020 / DSM 3700 / CBS 544.65 / FGSC A1164 / JCM 1740 / NRRL 181 / WB 181)</name>
    <name type="common">Aspergillus fischerianus</name>
    <dbReference type="NCBI Taxonomy" id="331117"/>
    <lineage>
        <taxon>Eukaryota</taxon>
        <taxon>Fungi</taxon>
        <taxon>Dikarya</taxon>
        <taxon>Ascomycota</taxon>
        <taxon>Pezizomycotina</taxon>
        <taxon>Eurotiomycetes</taxon>
        <taxon>Eurotiomycetidae</taxon>
        <taxon>Eurotiales</taxon>
        <taxon>Aspergillaceae</taxon>
        <taxon>Aspergillus</taxon>
        <taxon>Aspergillus subgen. Fumigati</taxon>
    </lineage>
</organism>
<sequence>MPATASAPLPLTTTFTPPSACLKDLWAVSSAPSHVLWMNLGPIDTTKCLPSGWAATTYFSPGICPSGYVIATTSKNMAGTMTETVATCCPVDVDSNTYSIRPSAASTESWWASEVCAWGPPTDAVTRYTYTSIGTDGRETSEPGTMSSPGSFNAYGVEVRWQSTDFTTPPATRAVTTTHAAPAETQSSTRGSSSLSAGAKVGIGLGVTAGVVLATALALGLLWSRRRRRQQPNATQDQPGNPDYSELAELPGTRHRPLTYEKAELPANPARSQTERFELDGQRSR</sequence>
<dbReference type="HOGENOM" id="CLU_063502_1_0_1"/>
<proteinExistence type="predicted"/>